<dbReference type="EMBL" id="KN817621">
    <property type="protein sequence ID" value="KJA16440.1"/>
    <property type="molecule type" value="Genomic_DNA"/>
</dbReference>
<evidence type="ECO:0000313" key="3">
    <source>
        <dbReference type="Proteomes" id="UP000054270"/>
    </source>
</evidence>
<dbReference type="OrthoDB" id="3230904at2759"/>
<feature type="region of interest" description="Disordered" evidence="1">
    <location>
        <begin position="462"/>
        <end position="516"/>
    </location>
</feature>
<feature type="compositionally biased region" description="Low complexity" evidence="1">
    <location>
        <begin position="483"/>
        <end position="496"/>
    </location>
</feature>
<gene>
    <name evidence="2" type="ORF">HYPSUDRAFT_207037</name>
</gene>
<feature type="compositionally biased region" description="Pro residues" evidence="1">
    <location>
        <begin position="466"/>
        <end position="482"/>
    </location>
</feature>
<feature type="compositionally biased region" description="Acidic residues" evidence="1">
    <location>
        <begin position="347"/>
        <end position="356"/>
    </location>
</feature>
<feature type="region of interest" description="Disordered" evidence="1">
    <location>
        <begin position="347"/>
        <end position="385"/>
    </location>
</feature>
<dbReference type="Proteomes" id="UP000054270">
    <property type="component" value="Unassembled WGS sequence"/>
</dbReference>
<proteinExistence type="predicted"/>
<evidence type="ECO:0000313" key="2">
    <source>
        <dbReference type="EMBL" id="KJA16440.1"/>
    </source>
</evidence>
<dbReference type="AlphaFoldDB" id="A0A0D2P7U2"/>
<protein>
    <submittedName>
        <fullName evidence="2">Uncharacterized protein</fullName>
    </submittedName>
</protein>
<name>A0A0D2P7U2_HYPSF</name>
<evidence type="ECO:0000256" key="1">
    <source>
        <dbReference type="SAM" id="MobiDB-lite"/>
    </source>
</evidence>
<feature type="compositionally biased region" description="Basic and acidic residues" evidence="1">
    <location>
        <begin position="357"/>
        <end position="369"/>
    </location>
</feature>
<organism evidence="2 3">
    <name type="scientific">Hypholoma sublateritium (strain FD-334 SS-4)</name>
    <dbReference type="NCBI Taxonomy" id="945553"/>
    <lineage>
        <taxon>Eukaryota</taxon>
        <taxon>Fungi</taxon>
        <taxon>Dikarya</taxon>
        <taxon>Basidiomycota</taxon>
        <taxon>Agaricomycotina</taxon>
        <taxon>Agaricomycetes</taxon>
        <taxon>Agaricomycetidae</taxon>
        <taxon>Agaricales</taxon>
        <taxon>Agaricineae</taxon>
        <taxon>Strophariaceae</taxon>
        <taxon>Hypholoma</taxon>
    </lineage>
</organism>
<sequence>MLGRLLPAQGAPAGAEASFNAALGLLADKDFEEGTAPAPVVQTCLSVACFASSELEGALERSLGGDDVREGAKTCLLECIAPDPENPSAITVLVGMCILMTDNGVCAAPRTASTTCRSSTISRNPRAACGGSQARIRMRSSPPGDRQLNRLSGAPIQTGATEALVVAQPALHAEPAQSASAMPDFWTHAMALWEAMQCSPVAFPDIADAPAMARETSASAIPHQSQTSASAALQHCSPTAVRQLFLPKRDTERVEEEEAGAVHELVDVGPCKGDVLAHDGVAEERGDGGLIGELALGRDVVEEAQVDDILGCLAELECHAGRRLSGGASCKCWRLVADVLDVIIGSEAEEEGDDQKEEQSEVRDSESTPRPRQPSPVAPMRVIRDPPVVTGADWFSTAASTMSSGSSLRVGRSTNRNHLARPAKSQFSAKYDQEADAEDTEAQRSERRWEMAEEAMKLVPLFAEPSPSPSTPTPSPSSPPSQPFAASPSPSAAEPAPTSPVPRRRPHHQLARTRPLTSVRRRMDEVCVARIAGLFHNNQPEDGDTISPFVKILFAIVIGATVFLFEKSEDYGGTDEVTVARVTSWSARDMRCVCKRLLLLE</sequence>
<accession>A0A0D2P7U2</accession>
<reference evidence="3" key="1">
    <citation type="submission" date="2014-04" db="EMBL/GenBank/DDBJ databases">
        <title>Evolutionary Origins and Diversification of the Mycorrhizal Mutualists.</title>
        <authorList>
            <consortium name="DOE Joint Genome Institute"/>
            <consortium name="Mycorrhizal Genomics Consortium"/>
            <person name="Kohler A."/>
            <person name="Kuo A."/>
            <person name="Nagy L.G."/>
            <person name="Floudas D."/>
            <person name="Copeland A."/>
            <person name="Barry K.W."/>
            <person name="Cichocki N."/>
            <person name="Veneault-Fourrey C."/>
            <person name="LaButti K."/>
            <person name="Lindquist E.A."/>
            <person name="Lipzen A."/>
            <person name="Lundell T."/>
            <person name="Morin E."/>
            <person name="Murat C."/>
            <person name="Riley R."/>
            <person name="Ohm R."/>
            <person name="Sun H."/>
            <person name="Tunlid A."/>
            <person name="Henrissat B."/>
            <person name="Grigoriev I.V."/>
            <person name="Hibbett D.S."/>
            <person name="Martin F."/>
        </authorList>
    </citation>
    <scope>NUCLEOTIDE SEQUENCE [LARGE SCALE GENOMIC DNA]</scope>
    <source>
        <strain evidence="3">FD-334 SS-4</strain>
    </source>
</reference>
<feature type="region of interest" description="Disordered" evidence="1">
    <location>
        <begin position="400"/>
        <end position="448"/>
    </location>
</feature>
<keyword evidence="3" id="KW-1185">Reference proteome</keyword>
<feature type="compositionally biased region" description="Basic residues" evidence="1">
    <location>
        <begin position="502"/>
        <end position="511"/>
    </location>
</feature>